<evidence type="ECO:0000256" key="1">
    <source>
        <dbReference type="SAM" id="MobiDB-lite"/>
    </source>
</evidence>
<reference evidence="2 3" key="1">
    <citation type="journal article" date="2019" name="Nat. Ecol. Evol.">
        <title>Megaphylogeny resolves global patterns of mushroom evolution.</title>
        <authorList>
            <person name="Varga T."/>
            <person name="Krizsan K."/>
            <person name="Foldi C."/>
            <person name="Dima B."/>
            <person name="Sanchez-Garcia M."/>
            <person name="Sanchez-Ramirez S."/>
            <person name="Szollosi G.J."/>
            <person name="Szarkandi J.G."/>
            <person name="Papp V."/>
            <person name="Albert L."/>
            <person name="Andreopoulos W."/>
            <person name="Angelini C."/>
            <person name="Antonin V."/>
            <person name="Barry K.W."/>
            <person name="Bougher N.L."/>
            <person name="Buchanan P."/>
            <person name="Buyck B."/>
            <person name="Bense V."/>
            <person name="Catcheside P."/>
            <person name="Chovatia M."/>
            <person name="Cooper J."/>
            <person name="Damon W."/>
            <person name="Desjardin D."/>
            <person name="Finy P."/>
            <person name="Geml J."/>
            <person name="Haridas S."/>
            <person name="Hughes K."/>
            <person name="Justo A."/>
            <person name="Karasinski D."/>
            <person name="Kautmanova I."/>
            <person name="Kiss B."/>
            <person name="Kocsube S."/>
            <person name="Kotiranta H."/>
            <person name="LaButti K.M."/>
            <person name="Lechner B.E."/>
            <person name="Liimatainen K."/>
            <person name="Lipzen A."/>
            <person name="Lukacs Z."/>
            <person name="Mihaltcheva S."/>
            <person name="Morgado L.N."/>
            <person name="Niskanen T."/>
            <person name="Noordeloos M.E."/>
            <person name="Ohm R.A."/>
            <person name="Ortiz-Santana B."/>
            <person name="Ovrebo C."/>
            <person name="Racz N."/>
            <person name="Riley R."/>
            <person name="Savchenko A."/>
            <person name="Shiryaev A."/>
            <person name="Soop K."/>
            <person name="Spirin V."/>
            <person name="Szebenyi C."/>
            <person name="Tomsovsky M."/>
            <person name="Tulloss R.E."/>
            <person name="Uehling J."/>
            <person name="Grigoriev I.V."/>
            <person name="Vagvolgyi C."/>
            <person name="Papp T."/>
            <person name="Martin F.M."/>
            <person name="Miettinen O."/>
            <person name="Hibbett D.S."/>
            <person name="Nagy L.G."/>
        </authorList>
    </citation>
    <scope>NUCLEOTIDE SEQUENCE [LARGE SCALE GENOMIC DNA]</scope>
    <source>
        <strain evidence="2 3">OMC1185</strain>
    </source>
</reference>
<protein>
    <submittedName>
        <fullName evidence="2">Uncharacterized protein</fullName>
    </submittedName>
</protein>
<dbReference type="STRING" id="5364.A0A5C3N1W3"/>
<dbReference type="SUPFAM" id="SSF52047">
    <property type="entry name" value="RNI-like"/>
    <property type="match status" value="1"/>
</dbReference>
<dbReference type="Proteomes" id="UP000305948">
    <property type="component" value="Unassembled WGS sequence"/>
</dbReference>
<organism evidence="2 3">
    <name type="scientific">Heliocybe sulcata</name>
    <dbReference type="NCBI Taxonomy" id="5364"/>
    <lineage>
        <taxon>Eukaryota</taxon>
        <taxon>Fungi</taxon>
        <taxon>Dikarya</taxon>
        <taxon>Basidiomycota</taxon>
        <taxon>Agaricomycotina</taxon>
        <taxon>Agaricomycetes</taxon>
        <taxon>Gloeophyllales</taxon>
        <taxon>Gloeophyllaceae</taxon>
        <taxon>Heliocybe</taxon>
    </lineage>
</organism>
<dbReference type="EMBL" id="ML213522">
    <property type="protein sequence ID" value="TFK47721.1"/>
    <property type="molecule type" value="Genomic_DNA"/>
</dbReference>
<name>A0A5C3N1W3_9AGAM</name>
<evidence type="ECO:0000313" key="3">
    <source>
        <dbReference type="Proteomes" id="UP000305948"/>
    </source>
</evidence>
<dbReference type="AlphaFoldDB" id="A0A5C3N1W3"/>
<dbReference type="OrthoDB" id="3515175at2759"/>
<proteinExistence type="predicted"/>
<keyword evidence="3" id="KW-1185">Reference proteome</keyword>
<feature type="region of interest" description="Disordered" evidence="1">
    <location>
        <begin position="488"/>
        <end position="510"/>
    </location>
</feature>
<accession>A0A5C3N1W3</accession>
<sequence>MTARSHQVFAIARIGPGSGFSEEERSYRCVAALHHERCYGPLAVQAMLRCLVLVKQRENAEVVRAELRSIDGQYELPAIPCPYIAFVLGAAFSTDLGTAGRLYGTNISLLTADVGSTEAVSNTDGISIVDVTDPSNPAYCFVSQLRPLSAGEYIHMDAELEASLAALQAYEVVDRQALFESWPTEYGSEIFRQSIDILRAPDRKMLSLADLAIGPAMEYALQEDDFSGIVEALIMPGRVNIVRDYFNCMRPIPDSAIYLLHEVVSSLDGLAEGRLDLSDMWLSTEQILDIVVHVGDGVKSLNLSFNPNVMSDTVQSVIMALPQLRRLVVMGCSGLSGQDLAQLFRRERHLFSNMEALIHPFILSFDASPMNCLSVVTYSHGHGIARTTVPFATPLCIVQNLIDYLKIFITGHPDAFQMASSRPWIAWSAFGAAPKKMGQSWAERSLVCIPAFSTATMDGEGWMFLLSADGAMPQPRKTWGFIRFRESSQDNGMSEPSTEEIPSGGRSGDFTTVEDSGRTLEIHSFRSFLQIITADSRDEPSEDVVQELEQILDQLHQEQNMEIMDHRDVRQHLFDVLRR</sequence>
<evidence type="ECO:0000313" key="2">
    <source>
        <dbReference type="EMBL" id="TFK47721.1"/>
    </source>
</evidence>
<gene>
    <name evidence="2" type="ORF">OE88DRAFT_1685546</name>
</gene>